<dbReference type="Pfam" id="PF12359">
    <property type="entry name" value="DUF3645"/>
    <property type="match status" value="1"/>
</dbReference>
<evidence type="ECO:0000313" key="11">
    <source>
        <dbReference type="EMBL" id="KFA66784.1"/>
    </source>
</evidence>
<dbReference type="InterPro" id="IPR051346">
    <property type="entry name" value="OTU_Deubiquitinase"/>
</dbReference>
<dbReference type="PANTHER" id="PTHR13367">
    <property type="entry name" value="UBIQUITIN THIOESTERASE"/>
    <property type="match status" value="1"/>
</dbReference>
<keyword evidence="12" id="KW-1185">Reference proteome</keyword>
<dbReference type="OMA" id="CIIPMVA"/>
<feature type="region of interest" description="Disordered" evidence="7">
    <location>
        <begin position="3185"/>
        <end position="3222"/>
    </location>
</feature>
<proteinExistence type="predicted"/>
<dbReference type="InterPro" id="IPR022099">
    <property type="entry name" value="DUF3638"/>
</dbReference>
<feature type="domain" description="DUF3645" evidence="9">
    <location>
        <begin position="2423"/>
        <end position="2455"/>
    </location>
</feature>
<evidence type="ECO:0000256" key="5">
    <source>
        <dbReference type="ARBA" id="ARBA00022801"/>
    </source>
</evidence>
<gene>
    <name evidence="11" type="ORF">S40285_07045</name>
</gene>
<dbReference type="Gene3D" id="3.40.50.300">
    <property type="entry name" value="P-loop containing nucleotide triphosphate hydrolases"/>
    <property type="match status" value="1"/>
</dbReference>
<evidence type="ECO:0000259" key="9">
    <source>
        <dbReference type="Pfam" id="PF12359"/>
    </source>
</evidence>
<dbReference type="EMBL" id="KL660382">
    <property type="protein sequence ID" value="KFA66784.1"/>
    <property type="molecule type" value="Genomic_DNA"/>
</dbReference>
<keyword evidence="5" id="KW-0378">Hydrolase</keyword>
<dbReference type="OrthoDB" id="3182339at2759"/>
<keyword evidence="4" id="KW-0833">Ubl conjugation pathway</keyword>
<keyword evidence="6" id="KW-0788">Thiol protease</keyword>
<dbReference type="InterPro" id="IPR027417">
    <property type="entry name" value="P-loop_NTPase"/>
</dbReference>
<dbReference type="EC" id="3.4.19.12" evidence="2"/>
<comment type="catalytic activity">
    <reaction evidence="1">
        <text>Thiol-dependent hydrolysis of ester, thioester, amide, peptide and isopeptide bonds formed by the C-terminal Gly of ubiquitin (a 76-residue protein attached to proteins as an intracellular targeting signal).</text>
        <dbReference type="EC" id="3.4.19.12"/>
    </reaction>
</comment>
<dbReference type="InterPro" id="IPR046541">
    <property type="entry name" value="DUF6606"/>
</dbReference>
<dbReference type="STRING" id="1283841.A0A084QS49"/>
<accession>A0A084QS49</accession>
<sequence>MDFSKRQRPRAIPLIDQVYNHLVLPLQLPHREDPSLPDVEDAILARLIQSANLKASRTIRPGGRLDRSALIRELETLDKRMFLVVYVDCQNAALFIHRSHDTVLGPCVIFEAFEASAKNEDILAADNAMQWSFPGSSVAVPYTTYIDTGFIQNLASFLENAAREAPKEFAAHTFKAGATVFEYRNTPEPALITSLLMAILQENGRRLTPTLLQKMVRDEVCWSKAEKPWRRLPYWLVLRVAVSRYLAAVHGGELGRVEYKFLLAHLFGDFLADAQRSSITAERLDLLGKKICRRMAKLDVDKQSTTGLVTIRMDHLFGQLESRISGQVHMASSFIQATWSQQKLTMAKVIPALPRKASPDDLLMDLRLSGARLDRILQGASRPRWNNSGLSCSINVAEAAKKHANKAAEIHFNLFGLETKCNEYLCEKPADSSDANSLTATCTQASDLIKQLLPMASSTYAGNGEQLSVMLLLVMRLWMKMDTAICALFPMVEDYHPLFHPEMLDVLLLPRYSDLQHLQQVQIYLRDRIAGATSHMSMFEDPQKGCFGHQFYEQSAAAPALQSLHASIEAQATEWRDEKRKEFDEKRLLYDRLSRSIDRSTCLYVVDESQSYAHESVSQAKHHPDCPRCEMIDRLSMLKIQAYEHPLPADMVVAKTVVFELRCPAVLALYRDTTWHILSQLCLPRLEPTHPPRCFLKGYQQLVRFRESADSSLSLASTTKSFLATHYATLHFPVEWEGGRDTVCRPNGLKLAYFDQQSEVWPSRRHQRPTFLHHVKLDIPKSSPFRQLLKSSAFADFTYGPSSYDVVASATTCPSGVNVHEYLAFQTIASGICRRWIALLTELGSVNLNFSNEATAVLLSHLTLQCGPTGGKHEVLRLAHAIFRDEAFCAKLLCQINNRLNSLATNWRENYLMDTVISLALRLMELSCVAKLYDISSKTMSAIELARSICSNWFKALRMELYKSEDPTVAHRCQQYAIWAALLCKRTFTLHDNPAFQIDERSLKIYVESCITVQENLAQTFSTLPRLLQQAIVRDWRMSYRLRDKVAEAILKYPRVLVAATEGMWSDGLEGGDVQPKEVSHAKAENPIWISCVVQSDTEAEPQFLLYNHVEGTLLINGHPVGKLPKDAASTVFLSELFGNQALVTVPSDRKGMQYRLCVGPCGFTVHVGYDEKKEMVVRAFRRQYTLQLIPRDAFFNQDQEDLPGPLINRHFHWLNLRTGEVYIAPFEKRWPDSPFFGYVLSIHHRTCAKRRGRFGTTENVVNPYSPLFIRAARILDPFEGRRYMLMTQPENRHVQIRLQRLQLLFFVNSEKLLESPQLQCEIDPNQDAGTWYGLRSKLVCRNKSYPDERSILVPLGATHIEPRGCHVTVWNEQNGLYGKFQINTLLGRLDCTAEMTLIYTKALLHACTSFLLPDPLTGRTGTEEALQWLQSGICQPWSPLGPTTLSKLERIAKLTPRRVFYPEDLQVMKTDYWTPDIPVTIQDSRFRPLVEHIMETSKTLGDFTGAETEYPVLESWGSSRLHERMIYRQQTYERCLDDANQCPQPSTHFYRARHAVEFNKSSSQVLEITSMIRKPLQKMNTIKNLAQSLNTMGSVGGFTEPYANASLSERLKVDIVQNWGSLVRFSQECKDPFSLMFLLGIMSFNLDVDMDLLRTLVAFANFEDLRKIELPLWDEFVGYNPAQSFHAGLLLPILKRFEMKMPEHESEQFGQFVSAKQRKKAQVERSKHEAKADEDTQYLTKFLMKQWPRLEPSLKNLDRPLLVDLELAIQAVRPEWKRLFVNRDLSNHLQEVQTILNKHSSISVYEPPKFVASEDIHPTRMRGMDAVDLNQLLQGSVSVAPVKVPGQGRTDLALNQKPNMVNGNVYQFNGQTRGCIAQSNSEWTLATRTKENHTQSSAVFSTPFSFTPSARDAEDVEHAIRQLGQIINKLSRSRSAIKQHYADDLGLSLDAFCRSRAATSNAYHFQTSSAPMSGTWDGTVHLKFTAVKLSLETPTHSISSRRVEWLKRGNLWPVVTKSSVLARLSSTSSQRLFGSGIRELLIELGIAMTHAQRHARLTTLSASQQMGRLREEKANTGHSNWDPREYPDWLLLEIECNMMIRPVQVDVALATICPGSGSNSVLQMNMGQGKTSTIIPMVAAALADRKRLVRVVVPKALLQQTAEVLHSRLGRILNRPLRHLPFSRRTPTNHETIRTYLEVHKEMQRSAGIMLCQPEHNLSFMLSGLQRLVDGQIPQAIPMIKVQSWLSSVSRDILDESDYTLAVRTQLIYPSGSQMTVDGHPHRWQVVQAILRLINGQMDELAQLFRYSVEVVRREGGGFPLIFFLRQDVEDELIRRVTHDICAGVGGILPMTTPNITRSQRVAIKEFISSSKPRVTTASTIRRLCPDQPSVRHTVYLLRGLLVNRILLMTIKKRWNVQYGLHPGRDPIAVPFHAKGVPSEQSEWGHPDVAILFTCLAFYYDGINLAQLRQCLEHVLKSDDPSAEYDRWTQSTECFPSSLMACNSINVEDEMQLTEIWNAVRYNVIIIDYFLNNFVFPRHAKQFRVKLQSNGWDIPLFPLVDSPGESKTKRVKPLTTGFSGTNDNRTMLPLTIKQEDLPSLSHTSAEVLTYLLQDRNRQCILPLDLQTDTVLGHLGQQRRATEIDLLRGINRRGIRILIDAGAQILEMSNSALAAQWLRIDSSALGALYFDEKNRAWVLMRSGLSVPLLASPFADTLDKCVVYLDEAHTRGTDLKLPPDARGALTLGLGQTKDHTVQGIEQLQPLYYSQGVDFCRRMQSNLDHAELINKSVREQYVAEIKQEEQQTLQQLYEPKTKTRAPVATSSTNPRLNTFYQELNARRKAFQDTGRAVHASALQEVEQEREVAFEVESVRQVKQPFKYPAHTFPGLHETLEVFARTGRLAAGEMHITAMFAMLARTGLGRKFKVSRHARQPRLFMSTEFERTVKVGTDATGDNFIRSVNWLLWSPVIEIAVIIIPEEAEALLPMMRDRKVQKMTHLLTYSAPTTRKMAHFNRLDFYSVPPLPNNWEAPAWLKLELGIFSGRLYFDWEDYEPLCELLGLEQGSAGDLGAEIGVDMDGEEDLQVDGTHEPGGIHSNPADTALQAFVSRPLTFLQEWLALRRRGQDFVNSPMGFVAQGKLLQPDHAFFRKFDKVDQAKLVLAATVTQPRGAQQAQQMQEYVDYEGIDDMGANEAADSDAEEDEVEYESSEWDEYEADEGSSE</sequence>
<evidence type="ECO:0000256" key="2">
    <source>
        <dbReference type="ARBA" id="ARBA00012759"/>
    </source>
</evidence>
<evidence type="ECO:0000256" key="4">
    <source>
        <dbReference type="ARBA" id="ARBA00022786"/>
    </source>
</evidence>
<dbReference type="SUPFAM" id="SSF52540">
    <property type="entry name" value="P-loop containing nucleoside triphosphate hydrolases"/>
    <property type="match status" value="1"/>
</dbReference>
<dbReference type="HOGENOM" id="CLU_000211_1_0_1"/>
<feature type="compositionally biased region" description="Acidic residues" evidence="7">
    <location>
        <begin position="3195"/>
        <end position="3222"/>
    </location>
</feature>
<evidence type="ECO:0000256" key="1">
    <source>
        <dbReference type="ARBA" id="ARBA00000707"/>
    </source>
</evidence>
<evidence type="ECO:0000256" key="6">
    <source>
        <dbReference type="ARBA" id="ARBA00022807"/>
    </source>
</evidence>
<evidence type="ECO:0000313" key="12">
    <source>
        <dbReference type="Proteomes" id="UP000028524"/>
    </source>
</evidence>
<evidence type="ECO:0000259" key="10">
    <source>
        <dbReference type="Pfam" id="PF20255"/>
    </source>
</evidence>
<dbReference type="PANTHER" id="PTHR13367:SF32">
    <property type="entry name" value="DUF6606 DOMAIN-CONTAINING PROTEIN"/>
    <property type="match status" value="1"/>
</dbReference>
<dbReference type="InterPro" id="IPR022105">
    <property type="entry name" value="DUF3645"/>
</dbReference>
<dbReference type="InParanoid" id="A0A084QS49"/>
<keyword evidence="3" id="KW-0645">Protease</keyword>
<name>A0A084QS49_STAC4</name>
<dbReference type="Proteomes" id="UP000028524">
    <property type="component" value="Unassembled WGS sequence"/>
</dbReference>
<dbReference type="GO" id="GO:0004843">
    <property type="term" value="F:cysteine-type deubiquitinase activity"/>
    <property type="evidence" value="ECO:0007669"/>
    <property type="project" value="UniProtKB-EC"/>
</dbReference>
<dbReference type="Pfam" id="PF20255">
    <property type="entry name" value="DUF6606"/>
    <property type="match status" value="1"/>
</dbReference>
<organism evidence="11 12">
    <name type="scientific">Stachybotrys chlorohalonatus (strain IBT 40285)</name>
    <dbReference type="NCBI Taxonomy" id="1283841"/>
    <lineage>
        <taxon>Eukaryota</taxon>
        <taxon>Fungi</taxon>
        <taxon>Dikarya</taxon>
        <taxon>Ascomycota</taxon>
        <taxon>Pezizomycotina</taxon>
        <taxon>Sordariomycetes</taxon>
        <taxon>Hypocreomycetidae</taxon>
        <taxon>Hypocreales</taxon>
        <taxon>Stachybotryaceae</taxon>
        <taxon>Stachybotrys</taxon>
    </lineage>
</organism>
<feature type="domain" description="DUF6606" evidence="10">
    <location>
        <begin position="19"/>
        <end position="271"/>
    </location>
</feature>
<evidence type="ECO:0000256" key="3">
    <source>
        <dbReference type="ARBA" id="ARBA00022670"/>
    </source>
</evidence>
<dbReference type="GO" id="GO:0006508">
    <property type="term" value="P:proteolysis"/>
    <property type="evidence" value="ECO:0007669"/>
    <property type="project" value="UniProtKB-KW"/>
</dbReference>
<feature type="domain" description="DUF3638" evidence="8">
    <location>
        <begin position="2079"/>
        <end position="2302"/>
    </location>
</feature>
<evidence type="ECO:0000259" key="8">
    <source>
        <dbReference type="Pfam" id="PF12340"/>
    </source>
</evidence>
<dbReference type="Pfam" id="PF12340">
    <property type="entry name" value="DUF3638"/>
    <property type="match status" value="1"/>
</dbReference>
<protein>
    <recommendedName>
        <fullName evidence="2">ubiquitinyl hydrolase 1</fullName>
        <ecNumber evidence="2">3.4.19.12</ecNumber>
    </recommendedName>
</protein>
<reference evidence="11 12" key="1">
    <citation type="journal article" date="2014" name="BMC Genomics">
        <title>Comparative genome sequencing reveals chemotype-specific gene clusters in the toxigenic black mold Stachybotrys.</title>
        <authorList>
            <person name="Semeiks J."/>
            <person name="Borek D."/>
            <person name="Otwinowski Z."/>
            <person name="Grishin N.V."/>
        </authorList>
    </citation>
    <scope>NUCLEOTIDE SEQUENCE [LARGE SCALE GENOMIC DNA]</scope>
    <source>
        <strain evidence="11 12">IBT 40285</strain>
    </source>
</reference>
<evidence type="ECO:0000256" key="7">
    <source>
        <dbReference type="SAM" id="MobiDB-lite"/>
    </source>
</evidence>